<keyword evidence="1" id="KW-0812">Transmembrane</keyword>
<keyword evidence="1" id="KW-1133">Transmembrane helix</keyword>
<evidence type="ECO:0000256" key="1">
    <source>
        <dbReference type="SAM" id="Phobius"/>
    </source>
</evidence>
<keyword evidence="1" id="KW-0472">Membrane</keyword>
<dbReference type="InterPro" id="IPR012429">
    <property type="entry name" value="HGSNAT_cat"/>
</dbReference>
<dbReference type="EMBL" id="CP022423">
    <property type="protein sequence ID" value="ASM78018.1"/>
    <property type="molecule type" value="Genomic_DNA"/>
</dbReference>
<feature type="transmembrane region" description="Helical" evidence="1">
    <location>
        <begin position="133"/>
        <end position="153"/>
    </location>
</feature>
<feature type="transmembrane region" description="Helical" evidence="1">
    <location>
        <begin position="81"/>
        <end position="98"/>
    </location>
</feature>
<feature type="transmembrane region" description="Helical" evidence="1">
    <location>
        <begin position="104"/>
        <end position="121"/>
    </location>
</feature>
<dbReference type="Pfam" id="PF07786">
    <property type="entry name" value="HGSNAT_cat"/>
    <property type="match status" value="1"/>
</dbReference>
<dbReference type="Proteomes" id="UP000199729">
    <property type="component" value="Chromosome"/>
</dbReference>
<accession>A0A221KG61</accession>
<sequence length="243" mass="26975">MPTAVRSIRLDALRGAAVLWMIGFHFCFDLNWMRLWHPVQSFTRDPFWFGQRTLIVTLFLLCVGVGQGLGGSTSARFGRRWWQIAVAAGMVSAGSALLFPRSWIAFGVLHGIAVMLLLLRWSTATLASWPAGVTLALGAGLIGLTPMLQHSAFNSPWLHWTGLMTRPPITEDFVPVLPWLGVVLWGWAWGHSAPGRRWWGAVTPPVLTPLAWLGRHSLPIYLLHQPVLIGSLWLWKAGFTTPA</sequence>
<protein>
    <submittedName>
        <fullName evidence="3">Membrane protein</fullName>
    </submittedName>
</protein>
<dbReference type="OrthoDB" id="9807591at2"/>
<reference evidence="3 4" key="1">
    <citation type="submission" date="2017-07" db="EMBL/GenBank/DDBJ databases">
        <title>Complete Genome Sequence of the cosmetic ferment Vitreoscilla filiformis (ATCC15551).</title>
        <authorList>
            <person name="Contreras S."/>
            <person name="Sagory-Zalkind P."/>
            <person name="Blanquart H."/>
            <person name="Iltis A."/>
            <person name="Morand S.C."/>
        </authorList>
    </citation>
    <scope>NUCLEOTIDE SEQUENCE [LARGE SCALE GENOMIC DNA]</scope>
    <source>
        <strain evidence="3 4">ATCC 15551</strain>
    </source>
</reference>
<feature type="transmembrane region" description="Helical" evidence="1">
    <location>
        <begin position="173"/>
        <end position="190"/>
    </location>
</feature>
<feature type="transmembrane region" description="Helical" evidence="1">
    <location>
        <begin position="53"/>
        <end position="69"/>
    </location>
</feature>
<feature type="domain" description="Heparan-alpha-glucosaminide N-acetyltransferase catalytic" evidence="2">
    <location>
        <begin position="6"/>
        <end position="226"/>
    </location>
</feature>
<evidence type="ECO:0000259" key="2">
    <source>
        <dbReference type="Pfam" id="PF07786"/>
    </source>
</evidence>
<evidence type="ECO:0000313" key="3">
    <source>
        <dbReference type="EMBL" id="ASM78018.1"/>
    </source>
</evidence>
<name>A0A221KG61_VITFI</name>
<proteinExistence type="predicted"/>
<keyword evidence="4" id="KW-1185">Reference proteome</keyword>
<evidence type="ECO:0000313" key="4">
    <source>
        <dbReference type="Proteomes" id="UP000199729"/>
    </source>
</evidence>
<dbReference type="RefSeq" id="WP_089417009.1">
    <property type="nucleotide sequence ID" value="NZ_CP022423.1"/>
</dbReference>
<gene>
    <name evidence="3" type="ORF">VITFI_CDS2240</name>
</gene>
<feature type="transmembrane region" description="Helical" evidence="1">
    <location>
        <begin position="12"/>
        <end position="33"/>
    </location>
</feature>
<dbReference type="AlphaFoldDB" id="A0A221KG61"/>
<dbReference type="KEGG" id="vff:VITFI_CDS2240"/>
<organism evidence="3 4">
    <name type="scientific">Vitreoscilla filiformis</name>
    <dbReference type="NCBI Taxonomy" id="63"/>
    <lineage>
        <taxon>Bacteria</taxon>
        <taxon>Pseudomonadati</taxon>
        <taxon>Pseudomonadota</taxon>
        <taxon>Betaproteobacteria</taxon>
        <taxon>Neisseriales</taxon>
        <taxon>Neisseriaceae</taxon>
        <taxon>Vitreoscilla</taxon>
    </lineage>
</organism>